<dbReference type="RefSeq" id="WP_380114827.1">
    <property type="nucleotide sequence ID" value="NZ_JBHSIU010000012.1"/>
</dbReference>
<sequence length="216" mass="23767">MSSATPEKRLALICPECEAPSSTYVRGTMWQQAEPDSGWPFPTLLSLVHCEHNHCGEPSLVMQQDLDALGLDDPYVLWPSKERSLSLAIPEKLRAEHAEARTCFKAKAYTATAVMVRRTLEGFCADQGCTKRTLHESLRALHDSGVIDARLLEWAQGLRSLGNAGAHFGTAIQPQDARDALELGEALLDYVYVFSKKYAEFQARRASSTAANSSTP</sequence>
<dbReference type="EMBL" id="JBHSIU010000012">
    <property type="protein sequence ID" value="MFC4998573.1"/>
    <property type="molecule type" value="Genomic_DNA"/>
</dbReference>
<dbReference type="InterPro" id="IPR025285">
    <property type="entry name" value="DUF4145"/>
</dbReference>
<feature type="domain" description="DUF4145" evidence="1">
    <location>
        <begin position="99"/>
        <end position="184"/>
    </location>
</feature>
<keyword evidence="3" id="KW-1185">Reference proteome</keyword>
<dbReference type="Proteomes" id="UP001595912">
    <property type="component" value="Unassembled WGS sequence"/>
</dbReference>
<reference evidence="3" key="1">
    <citation type="journal article" date="2019" name="Int. J. Syst. Evol. Microbiol.">
        <title>The Global Catalogue of Microorganisms (GCM) 10K type strain sequencing project: providing services to taxonomists for standard genome sequencing and annotation.</title>
        <authorList>
            <consortium name="The Broad Institute Genomics Platform"/>
            <consortium name="The Broad Institute Genome Sequencing Center for Infectious Disease"/>
            <person name="Wu L."/>
            <person name="Ma J."/>
        </authorList>
    </citation>
    <scope>NUCLEOTIDE SEQUENCE [LARGE SCALE GENOMIC DNA]</scope>
    <source>
        <strain evidence="3">CGMCC 4.7152</strain>
    </source>
</reference>
<dbReference type="Pfam" id="PF13643">
    <property type="entry name" value="DUF4145"/>
    <property type="match status" value="1"/>
</dbReference>
<name>A0ABV9VQI9_9ACTN</name>
<organism evidence="2 3">
    <name type="scientific">Dactylosporangium cerinum</name>
    <dbReference type="NCBI Taxonomy" id="1434730"/>
    <lineage>
        <taxon>Bacteria</taxon>
        <taxon>Bacillati</taxon>
        <taxon>Actinomycetota</taxon>
        <taxon>Actinomycetes</taxon>
        <taxon>Micromonosporales</taxon>
        <taxon>Micromonosporaceae</taxon>
        <taxon>Dactylosporangium</taxon>
    </lineage>
</organism>
<protein>
    <submittedName>
        <fullName evidence="2">DUF4145 domain-containing protein</fullName>
    </submittedName>
</protein>
<gene>
    <name evidence="2" type="ORF">ACFPIJ_12090</name>
</gene>
<accession>A0ABV9VQI9</accession>
<evidence type="ECO:0000259" key="1">
    <source>
        <dbReference type="Pfam" id="PF13643"/>
    </source>
</evidence>
<evidence type="ECO:0000313" key="3">
    <source>
        <dbReference type="Proteomes" id="UP001595912"/>
    </source>
</evidence>
<evidence type="ECO:0000313" key="2">
    <source>
        <dbReference type="EMBL" id="MFC4998573.1"/>
    </source>
</evidence>
<proteinExistence type="predicted"/>
<comment type="caution">
    <text evidence="2">The sequence shown here is derived from an EMBL/GenBank/DDBJ whole genome shotgun (WGS) entry which is preliminary data.</text>
</comment>